<dbReference type="Pfam" id="PF00703">
    <property type="entry name" value="Glyco_hydro_2"/>
    <property type="match status" value="1"/>
</dbReference>
<reference evidence="12 13" key="1">
    <citation type="submission" date="2019-06" db="EMBL/GenBank/DDBJ databases">
        <title>A large-scale integrated study on North Sea by COGITO (Coastal Microbe Genomic &amp; Taxonomic Observatory).</title>
        <authorList>
            <person name="Teeling H."/>
        </authorList>
    </citation>
    <scope>NUCLEOTIDE SEQUENCE [LARGE SCALE GENOMIC DNA]</scope>
    <source>
        <strain evidence="12 13">MAR_2009_79</strain>
    </source>
</reference>
<evidence type="ECO:0000256" key="1">
    <source>
        <dbReference type="ARBA" id="ARBA00001412"/>
    </source>
</evidence>
<dbReference type="EMBL" id="VHIF01000001">
    <property type="protein sequence ID" value="TQO39581.1"/>
    <property type="molecule type" value="Genomic_DNA"/>
</dbReference>
<dbReference type="PANTHER" id="PTHR46323">
    <property type="entry name" value="BETA-GALACTOSIDASE"/>
    <property type="match status" value="1"/>
</dbReference>
<keyword evidence="8" id="KW-0326">Glycosidase</keyword>
<evidence type="ECO:0000259" key="10">
    <source>
        <dbReference type="Pfam" id="PF02836"/>
    </source>
</evidence>
<dbReference type="Pfam" id="PF02837">
    <property type="entry name" value="Glyco_hydro_2_N"/>
    <property type="match status" value="1"/>
</dbReference>
<accession>A0ABY3ALQ5</accession>
<feature type="domain" description="Glycosyl hydrolases family 2 sugar binding" evidence="11">
    <location>
        <begin position="66"/>
        <end position="199"/>
    </location>
</feature>
<comment type="catalytic activity">
    <reaction evidence="1">
        <text>Hydrolysis of terminal non-reducing beta-D-galactose residues in beta-D-galactosides.</text>
        <dbReference type="EC" id="3.2.1.23"/>
    </reaction>
</comment>
<proteinExistence type="inferred from homology"/>
<dbReference type="InterPro" id="IPR017853">
    <property type="entry name" value="GH"/>
</dbReference>
<evidence type="ECO:0000259" key="11">
    <source>
        <dbReference type="Pfam" id="PF02837"/>
    </source>
</evidence>
<keyword evidence="7" id="KW-0106">Calcium</keyword>
<dbReference type="InterPro" id="IPR006104">
    <property type="entry name" value="Glyco_hydro_2_N"/>
</dbReference>
<dbReference type="InterPro" id="IPR050347">
    <property type="entry name" value="Bact_Beta-galactosidase"/>
</dbReference>
<dbReference type="SUPFAM" id="SSF49785">
    <property type="entry name" value="Galactose-binding domain-like"/>
    <property type="match status" value="1"/>
</dbReference>
<evidence type="ECO:0000256" key="5">
    <source>
        <dbReference type="ARBA" id="ARBA00012756"/>
    </source>
</evidence>
<dbReference type="Gene3D" id="2.60.120.260">
    <property type="entry name" value="Galactose-binding domain-like"/>
    <property type="match status" value="1"/>
</dbReference>
<evidence type="ECO:0000313" key="13">
    <source>
        <dbReference type="Proteomes" id="UP000315363"/>
    </source>
</evidence>
<dbReference type="Gene3D" id="2.70.98.10">
    <property type="match status" value="1"/>
</dbReference>
<dbReference type="SUPFAM" id="SSF51445">
    <property type="entry name" value="(Trans)glycosidases"/>
    <property type="match status" value="1"/>
</dbReference>
<dbReference type="Proteomes" id="UP000315363">
    <property type="component" value="Unassembled WGS sequence"/>
</dbReference>
<feature type="domain" description="Glycoside hydrolase family 2 immunoglobulin-like beta-sandwich" evidence="9">
    <location>
        <begin position="205"/>
        <end position="302"/>
    </location>
</feature>
<dbReference type="InterPro" id="IPR013783">
    <property type="entry name" value="Ig-like_fold"/>
</dbReference>
<evidence type="ECO:0000256" key="2">
    <source>
        <dbReference type="ARBA" id="ARBA00001913"/>
    </source>
</evidence>
<evidence type="ECO:0000256" key="4">
    <source>
        <dbReference type="ARBA" id="ARBA00011245"/>
    </source>
</evidence>
<keyword evidence="6" id="KW-0378">Hydrolase</keyword>
<evidence type="ECO:0000256" key="6">
    <source>
        <dbReference type="ARBA" id="ARBA00022801"/>
    </source>
</evidence>
<dbReference type="Gene3D" id="3.20.20.80">
    <property type="entry name" value="Glycosidases"/>
    <property type="match status" value="1"/>
</dbReference>
<dbReference type="SUPFAM" id="SSF74650">
    <property type="entry name" value="Galactose mutarotase-like"/>
    <property type="match status" value="1"/>
</dbReference>
<dbReference type="SUPFAM" id="SSF49303">
    <property type="entry name" value="beta-Galactosidase/glucuronidase domain"/>
    <property type="match status" value="1"/>
</dbReference>
<dbReference type="InterPro" id="IPR006102">
    <property type="entry name" value="Ig-like_GH2"/>
</dbReference>
<organism evidence="12 13">
    <name type="scientific">Arenibacter algicola</name>
    <dbReference type="NCBI Taxonomy" id="616991"/>
    <lineage>
        <taxon>Bacteria</taxon>
        <taxon>Pseudomonadati</taxon>
        <taxon>Bacteroidota</taxon>
        <taxon>Flavobacteriia</taxon>
        <taxon>Flavobacteriales</taxon>
        <taxon>Flavobacteriaceae</taxon>
        <taxon>Arenibacter</taxon>
    </lineage>
</organism>
<protein>
    <recommendedName>
        <fullName evidence="5">beta-galactosidase</fullName>
        <ecNumber evidence="5">3.2.1.23</ecNumber>
    </recommendedName>
</protein>
<dbReference type="Pfam" id="PF02836">
    <property type="entry name" value="Glyco_hydro_2_C"/>
    <property type="match status" value="1"/>
</dbReference>
<comment type="caution">
    <text evidence="12">The sequence shown here is derived from an EMBL/GenBank/DDBJ whole genome shotgun (WGS) entry which is preliminary data.</text>
</comment>
<evidence type="ECO:0000256" key="7">
    <source>
        <dbReference type="ARBA" id="ARBA00022837"/>
    </source>
</evidence>
<evidence type="ECO:0000256" key="3">
    <source>
        <dbReference type="ARBA" id="ARBA00007401"/>
    </source>
</evidence>
<comment type="similarity">
    <text evidence="3">Belongs to the glycosyl hydrolase 2 family.</text>
</comment>
<dbReference type="PRINTS" id="PR00132">
    <property type="entry name" value="GLHYDRLASE2"/>
</dbReference>
<dbReference type="InterPro" id="IPR014718">
    <property type="entry name" value="GH-type_carb-bd"/>
</dbReference>
<dbReference type="InterPro" id="IPR006101">
    <property type="entry name" value="Glyco_hydro_2"/>
</dbReference>
<dbReference type="InterPro" id="IPR036156">
    <property type="entry name" value="Beta-gal/glucu_dom_sf"/>
</dbReference>
<dbReference type="InterPro" id="IPR008979">
    <property type="entry name" value="Galactose-bd-like_sf"/>
</dbReference>
<dbReference type="EC" id="3.2.1.23" evidence="5"/>
<keyword evidence="13" id="KW-1185">Reference proteome</keyword>
<dbReference type="Gene3D" id="2.60.40.10">
    <property type="entry name" value="Immunoglobulins"/>
    <property type="match status" value="2"/>
</dbReference>
<gene>
    <name evidence="12" type="ORF">GQ41_4261</name>
</gene>
<comment type="subunit">
    <text evidence="4">Monomer.</text>
</comment>
<evidence type="ECO:0000313" key="12">
    <source>
        <dbReference type="EMBL" id="TQO39581.1"/>
    </source>
</evidence>
<sequence length="947" mass="108223">MKLLFMNTRQDRKSWSVLIVLVLVGAFPILFSQNTERVYLSGTDAANTVSWDFYCTEGMNSGRWTKIDVPSNWEMQGFGNYNYGHDWKDKNRKLGKEHGLYKHTFRVPDSWKGKVVNIVFDGSMTDTKLRINGKQVGQMHQGGFYRFKYDISEFLKYGKENIMEVDVAKHSSNESVNRAERQADFWIFGGIFRPVFLEILPKTHFVRTAINAKADGSFSAFVELNNRKQGYVVEVELFDLGNKKVGKTITANLQKDVETSISGKFENILAWNSEYPTLYDMRISLKKDDKIFHAVTRRIGFRTVELRKQDGLYVNDKKVVLKGVNRHSFWPETGRTLSEENHLTDIRLIKEMNMNAVRMSHYVPDERFLELCDSLGLFVLDELTGWQASYDSIIGPKLIKEAVLKDENHPSVIMWGHGNEGGWNLANEKWFHFYDIQKRPIVYPGIAKNGINARHYPSYDYVTNQFISGNDVFMPTELLHGLYDGGLGAGLEDYWNAFESSPLNAGGFLWTLVDEAVLRSDKRETVFDTDGNHGADGILGPHREKEGSFYTIKKIWSPVQVKPITISDNWDRKLILENKYLYTNLNTCSFNWKAVKNKINTVHEEIVASGSLIGPDASPGTSTEIEIPGKTALQEADFLVFEAFDRSGNTICNWSWPVKQPQQVAKEKLKKSWETNNIGVIERAKLIIASVKDIKITFNRIDGTIQKVDTGKGGISLSDGPVPVGVNSDVKTSKWHLDAQGNFLFHVSYSAYPGYVIWKLYRNGLLALEVGPITQELRDTDFVGISFKYPESKCLSVKWMGQGPYRVWKNRTDASSFGVWEKKYNNTVTGESFEKLIYPEFKGYHGNLYWMTLKTTEVPFTIISETPNLFFQLFKPEKNQFNTGGIQPPFPEGDISFLYDIPAIGTKFKEASLLGPKSKKRTFFQRSFEEEHSEPIKLWFDFGNITN</sequence>
<evidence type="ECO:0000259" key="9">
    <source>
        <dbReference type="Pfam" id="PF00703"/>
    </source>
</evidence>
<dbReference type="InterPro" id="IPR006103">
    <property type="entry name" value="Glyco_hydro_2_cat"/>
</dbReference>
<dbReference type="PANTHER" id="PTHR46323:SF2">
    <property type="entry name" value="BETA-GALACTOSIDASE"/>
    <property type="match status" value="1"/>
</dbReference>
<comment type="cofactor">
    <cofactor evidence="2">
        <name>Ca(2+)</name>
        <dbReference type="ChEBI" id="CHEBI:29108"/>
    </cofactor>
</comment>
<dbReference type="InterPro" id="IPR011013">
    <property type="entry name" value="Gal_mutarotase_sf_dom"/>
</dbReference>
<name>A0ABY3ALQ5_9FLAO</name>
<evidence type="ECO:0000256" key="8">
    <source>
        <dbReference type="ARBA" id="ARBA00023295"/>
    </source>
</evidence>
<feature type="domain" description="Glycoside hydrolase family 2 catalytic" evidence="10">
    <location>
        <begin position="305"/>
        <end position="523"/>
    </location>
</feature>